<name>A0ABW0ZJC6_9ACTN</name>
<dbReference type="InterPro" id="IPR009057">
    <property type="entry name" value="Homeodomain-like_sf"/>
</dbReference>
<dbReference type="Gene3D" id="1.10.357.10">
    <property type="entry name" value="Tetracycline Repressor, domain 2"/>
    <property type="match status" value="1"/>
</dbReference>
<feature type="domain" description="HTH tetR-type" evidence="4">
    <location>
        <begin position="25"/>
        <end position="84"/>
    </location>
</feature>
<dbReference type="PANTHER" id="PTHR30055">
    <property type="entry name" value="HTH-TYPE TRANSCRIPTIONAL REGULATOR RUTR"/>
    <property type="match status" value="1"/>
</dbReference>
<comment type="caution">
    <text evidence="5">The sequence shown here is derived from an EMBL/GenBank/DDBJ whole genome shotgun (WGS) entry which is preliminary data.</text>
</comment>
<feature type="DNA-binding region" description="H-T-H motif" evidence="2">
    <location>
        <begin position="47"/>
        <end position="66"/>
    </location>
</feature>
<dbReference type="InterPro" id="IPR001647">
    <property type="entry name" value="HTH_TetR"/>
</dbReference>
<dbReference type="Pfam" id="PF00440">
    <property type="entry name" value="TetR_N"/>
    <property type="match status" value="1"/>
</dbReference>
<accession>A0ABW0ZJC6</accession>
<dbReference type="EMBL" id="JBHSNS010000008">
    <property type="protein sequence ID" value="MFC5730457.1"/>
    <property type="molecule type" value="Genomic_DNA"/>
</dbReference>
<dbReference type="Proteomes" id="UP001596072">
    <property type="component" value="Unassembled WGS sequence"/>
</dbReference>
<dbReference type="Gene3D" id="1.10.10.60">
    <property type="entry name" value="Homeodomain-like"/>
    <property type="match status" value="1"/>
</dbReference>
<feature type="region of interest" description="Disordered" evidence="3">
    <location>
        <begin position="1"/>
        <end position="22"/>
    </location>
</feature>
<gene>
    <name evidence="5" type="ORF">ACFPQB_16160</name>
</gene>
<protein>
    <submittedName>
        <fullName evidence="5">TetR/AcrR family transcriptional regulator</fullName>
    </submittedName>
</protein>
<evidence type="ECO:0000313" key="6">
    <source>
        <dbReference type="Proteomes" id="UP001596072"/>
    </source>
</evidence>
<dbReference type="PROSITE" id="PS50977">
    <property type="entry name" value="HTH_TETR_2"/>
    <property type="match status" value="1"/>
</dbReference>
<evidence type="ECO:0000256" key="3">
    <source>
        <dbReference type="SAM" id="MobiDB-lite"/>
    </source>
</evidence>
<reference evidence="6" key="1">
    <citation type="journal article" date="2019" name="Int. J. Syst. Evol. Microbiol.">
        <title>The Global Catalogue of Microorganisms (GCM) 10K type strain sequencing project: providing services to taxonomists for standard genome sequencing and annotation.</title>
        <authorList>
            <consortium name="The Broad Institute Genomics Platform"/>
            <consortium name="The Broad Institute Genome Sequencing Center for Infectious Disease"/>
            <person name="Wu L."/>
            <person name="Ma J."/>
        </authorList>
    </citation>
    <scope>NUCLEOTIDE SEQUENCE [LARGE SCALE GENOMIC DNA]</scope>
    <source>
        <strain evidence="6">YIM 94188</strain>
    </source>
</reference>
<organism evidence="5 6">
    <name type="scientific">Nocardioides vastitatis</name>
    <dbReference type="NCBI Taxonomy" id="2568655"/>
    <lineage>
        <taxon>Bacteria</taxon>
        <taxon>Bacillati</taxon>
        <taxon>Actinomycetota</taxon>
        <taxon>Actinomycetes</taxon>
        <taxon>Propionibacteriales</taxon>
        <taxon>Nocardioidaceae</taxon>
        <taxon>Nocardioides</taxon>
    </lineage>
</organism>
<keyword evidence="6" id="KW-1185">Reference proteome</keyword>
<proteinExistence type="predicted"/>
<dbReference type="SUPFAM" id="SSF46689">
    <property type="entry name" value="Homeodomain-like"/>
    <property type="match status" value="1"/>
</dbReference>
<keyword evidence="1 2" id="KW-0238">DNA-binding</keyword>
<evidence type="ECO:0000256" key="2">
    <source>
        <dbReference type="PROSITE-ProRule" id="PRU00335"/>
    </source>
</evidence>
<evidence type="ECO:0000259" key="4">
    <source>
        <dbReference type="PROSITE" id="PS50977"/>
    </source>
</evidence>
<dbReference type="PANTHER" id="PTHR30055:SF226">
    <property type="entry name" value="HTH-TYPE TRANSCRIPTIONAL REGULATOR PKSA"/>
    <property type="match status" value="1"/>
</dbReference>
<evidence type="ECO:0000256" key="1">
    <source>
        <dbReference type="ARBA" id="ARBA00023125"/>
    </source>
</evidence>
<evidence type="ECO:0000313" key="5">
    <source>
        <dbReference type="EMBL" id="MFC5730457.1"/>
    </source>
</evidence>
<dbReference type="InterPro" id="IPR050109">
    <property type="entry name" value="HTH-type_TetR-like_transc_reg"/>
</dbReference>
<dbReference type="RefSeq" id="WP_168798206.1">
    <property type="nucleotide sequence ID" value="NZ_JBHSNS010000008.1"/>
</dbReference>
<sequence>MPAISKPGTTAPEPWRGTTADERADHRRRQLLDAGLSLLAEGAAAVSVRAVTRVAGLSPRFFYESFEDREALLIAVWDEQYAEVSALVEHAIAGASEEFDSRMRAALSVVARWFEEQPSRAVVMLRETLADPVLRRHARRRLPELVLGAMAASVPAQAMQSIRDVDVQIAVAALSGAIVNLFLEWTAGHLPVGAEHIVESIVEVASAALARLLDS</sequence>